<dbReference type="Pfam" id="PF02734">
    <property type="entry name" value="Dak2"/>
    <property type="match status" value="1"/>
</dbReference>
<dbReference type="GO" id="GO:0019563">
    <property type="term" value="P:glycerol catabolic process"/>
    <property type="evidence" value="ECO:0007669"/>
    <property type="project" value="TreeGrafter"/>
</dbReference>
<protein>
    <recommendedName>
        <fullName evidence="3">phosphoenolpyruvate--glycerone phosphotransferase</fullName>
        <ecNumber evidence="3">2.7.1.121</ecNumber>
    </recommendedName>
</protein>
<dbReference type="FunFam" id="1.25.40.340:FF:000002">
    <property type="entry name" value="Dihydroxyacetone kinase, L subunit"/>
    <property type="match status" value="1"/>
</dbReference>
<evidence type="ECO:0000313" key="10">
    <source>
        <dbReference type="EMBL" id="PXW85626.1"/>
    </source>
</evidence>
<comment type="caution">
    <text evidence="10">The sequence shown here is derived from an EMBL/GenBank/DDBJ whole genome shotgun (WGS) entry which is preliminary data.</text>
</comment>
<evidence type="ECO:0000256" key="1">
    <source>
        <dbReference type="ARBA" id="ARBA00001113"/>
    </source>
</evidence>
<dbReference type="EC" id="2.7.1.121" evidence="3"/>
<dbReference type="Proteomes" id="UP000247978">
    <property type="component" value="Unassembled WGS sequence"/>
</dbReference>
<dbReference type="PANTHER" id="PTHR28629:SF4">
    <property type="entry name" value="TRIOKINASE_FMN CYCLASE"/>
    <property type="match status" value="1"/>
</dbReference>
<evidence type="ECO:0000259" key="9">
    <source>
        <dbReference type="PROSITE" id="PS51480"/>
    </source>
</evidence>
<dbReference type="AlphaFoldDB" id="A0A2V3VVE0"/>
<dbReference type="GO" id="GO:0004371">
    <property type="term" value="F:glycerone kinase activity"/>
    <property type="evidence" value="ECO:0007669"/>
    <property type="project" value="InterPro"/>
</dbReference>
<keyword evidence="5 10" id="KW-0418">Kinase</keyword>
<dbReference type="InterPro" id="IPR036117">
    <property type="entry name" value="DhaL_dom_sf"/>
</dbReference>
<evidence type="ECO:0000256" key="2">
    <source>
        <dbReference type="ARBA" id="ARBA00004745"/>
    </source>
</evidence>
<keyword evidence="6" id="KW-0319">Glycerol metabolism</keyword>
<dbReference type="InterPro" id="IPR012737">
    <property type="entry name" value="DhaK_L_YcgS"/>
</dbReference>
<evidence type="ECO:0000256" key="8">
    <source>
        <dbReference type="ARBA" id="ARBA00055771"/>
    </source>
</evidence>
<keyword evidence="4" id="KW-0808">Transferase</keyword>
<evidence type="ECO:0000313" key="11">
    <source>
        <dbReference type="Proteomes" id="UP000247978"/>
    </source>
</evidence>
<evidence type="ECO:0000256" key="4">
    <source>
        <dbReference type="ARBA" id="ARBA00022679"/>
    </source>
</evidence>
<gene>
    <name evidence="10" type="ORF">DFR56_110127</name>
</gene>
<dbReference type="SUPFAM" id="SSF101473">
    <property type="entry name" value="DhaL-like"/>
    <property type="match status" value="1"/>
</dbReference>
<dbReference type="SMART" id="SM01120">
    <property type="entry name" value="Dak2"/>
    <property type="match status" value="1"/>
</dbReference>
<comment type="catalytic activity">
    <reaction evidence="1">
        <text>dihydroxyacetone + phosphoenolpyruvate = dihydroxyacetone phosphate + pyruvate</text>
        <dbReference type="Rhea" id="RHEA:18381"/>
        <dbReference type="ChEBI" id="CHEBI:15361"/>
        <dbReference type="ChEBI" id="CHEBI:16016"/>
        <dbReference type="ChEBI" id="CHEBI:57642"/>
        <dbReference type="ChEBI" id="CHEBI:58702"/>
        <dbReference type="EC" id="2.7.1.121"/>
    </reaction>
</comment>
<dbReference type="Gene3D" id="1.25.40.340">
    <property type="match status" value="1"/>
</dbReference>
<comment type="pathway">
    <text evidence="2">Polyol metabolism; glycerol degradation.</text>
</comment>
<dbReference type="InterPro" id="IPR050861">
    <property type="entry name" value="Dihydroxyacetone_Kinase"/>
</dbReference>
<dbReference type="PROSITE" id="PS51480">
    <property type="entry name" value="DHAL"/>
    <property type="match status" value="1"/>
</dbReference>
<name>A0A2V3VVE0_9BACI</name>
<evidence type="ECO:0000256" key="7">
    <source>
        <dbReference type="ARBA" id="ARBA00046577"/>
    </source>
</evidence>
<evidence type="ECO:0000256" key="5">
    <source>
        <dbReference type="ARBA" id="ARBA00022777"/>
    </source>
</evidence>
<accession>A0A2V3VVE0</accession>
<comment type="subunit">
    <text evidence="7">Homodimer. The dihydroxyacetone kinase complex is composed of a homodimer of DhaM, a homodimer of DhaK and the subunit DhaL.</text>
</comment>
<dbReference type="NCBIfam" id="TIGR02365">
    <property type="entry name" value="dha_L_ycgS"/>
    <property type="match status" value="1"/>
</dbReference>
<dbReference type="EMBL" id="QJJQ01000010">
    <property type="protein sequence ID" value="PXW85626.1"/>
    <property type="molecule type" value="Genomic_DNA"/>
</dbReference>
<dbReference type="GO" id="GO:0005829">
    <property type="term" value="C:cytosol"/>
    <property type="evidence" value="ECO:0007669"/>
    <property type="project" value="TreeGrafter"/>
</dbReference>
<evidence type="ECO:0000256" key="3">
    <source>
        <dbReference type="ARBA" id="ARBA00012095"/>
    </source>
</evidence>
<sequence>MSFTVEKAIKWLEKINEKIQENKQYLTKLDQPIGDGDHGINMARGFQEVVTIVNEKEYDTVSDVMKATAMTVMSKVGGASGPLYGTAFLKMSLAFKEKEVIDDATFIHGLEEALNGIKQRGRAIHGEKTLVDVWEPVVNKLKQENNFQADLILNTAKAAMEKTKETMATKGRAAYFKENSIGHIDPGSASSFYLFEALAEVLEEEK</sequence>
<feature type="domain" description="DhaL" evidence="9">
    <location>
        <begin position="6"/>
        <end position="200"/>
    </location>
</feature>
<dbReference type="PANTHER" id="PTHR28629">
    <property type="entry name" value="TRIOKINASE/FMN CYCLASE"/>
    <property type="match status" value="1"/>
</dbReference>
<organism evidence="10 11">
    <name type="scientific">Pseudogracilibacillus auburnensis</name>
    <dbReference type="NCBI Taxonomy" id="1494959"/>
    <lineage>
        <taxon>Bacteria</taxon>
        <taxon>Bacillati</taxon>
        <taxon>Bacillota</taxon>
        <taxon>Bacilli</taxon>
        <taxon>Bacillales</taxon>
        <taxon>Bacillaceae</taxon>
        <taxon>Pseudogracilibacillus</taxon>
    </lineage>
</organism>
<dbReference type="RefSeq" id="WP_110396083.1">
    <property type="nucleotide sequence ID" value="NZ_JADIJL010000018.1"/>
</dbReference>
<reference evidence="10 11" key="1">
    <citation type="submission" date="2018-05" db="EMBL/GenBank/DDBJ databases">
        <title>Genomic Encyclopedia of Type Strains, Phase IV (KMG-IV): sequencing the most valuable type-strain genomes for metagenomic binning, comparative biology and taxonomic classification.</title>
        <authorList>
            <person name="Goeker M."/>
        </authorList>
    </citation>
    <scope>NUCLEOTIDE SEQUENCE [LARGE SCALE GENOMIC DNA]</scope>
    <source>
        <strain evidence="10 11">DSM 28556</strain>
    </source>
</reference>
<keyword evidence="11" id="KW-1185">Reference proteome</keyword>
<evidence type="ECO:0000256" key="6">
    <source>
        <dbReference type="ARBA" id="ARBA00022798"/>
    </source>
</evidence>
<dbReference type="OrthoDB" id="9800291at2"/>
<proteinExistence type="predicted"/>
<comment type="function">
    <text evidence="8">ADP-binding subunit of the dihydroxyacetone kinase, which is responsible for the phosphoenolpyruvate (PEP)-dependent phosphorylation of dihydroxyacetone. DhaL-ADP is converted to DhaL-ATP via a phosphoryl group transfer from DhaM and transmits it to dihydroxyacetone binds to DhaK.</text>
</comment>
<dbReference type="GO" id="GO:0047324">
    <property type="term" value="F:phosphoenolpyruvate-glycerone phosphotransferase activity"/>
    <property type="evidence" value="ECO:0007669"/>
    <property type="project" value="UniProtKB-EC"/>
</dbReference>
<dbReference type="InterPro" id="IPR004007">
    <property type="entry name" value="DhaL_dom"/>
</dbReference>